<sequence length="59" mass="6748">MAARDEDMIAEVDLMKDAVYRVMNGRLQKLDSPPTGYGKQVITWQDNKPSVWELSYTGK</sequence>
<proteinExistence type="predicted"/>
<evidence type="ECO:0000313" key="1">
    <source>
        <dbReference type="EMBL" id="AQU79738.1"/>
    </source>
</evidence>
<name>A0ABM6IT17_9BACL</name>
<dbReference type="EMBL" id="CP019401">
    <property type="protein sequence ID" value="AQU79738.1"/>
    <property type="molecule type" value="Genomic_DNA"/>
</dbReference>
<dbReference type="RefSeq" id="WP_071154197.1">
    <property type="nucleotide sequence ID" value="NZ_CP019401.1"/>
</dbReference>
<organism evidence="1 2">
    <name type="scientific">Planococcus faecalis</name>
    <dbReference type="NCBI Taxonomy" id="1598147"/>
    <lineage>
        <taxon>Bacteria</taxon>
        <taxon>Bacillati</taxon>
        <taxon>Bacillota</taxon>
        <taxon>Bacilli</taxon>
        <taxon>Bacillales</taxon>
        <taxon>Caryophanaceae</taxon>
        <taxon>Planococcus</taxon>
    </lineage>
</organism>
<dbReference type="InterPro" id="IPR025017">
    <property type="entry name" value="DUF3954"/>
</dbReference>
<accession>A0ABM6IT17</accession>
<dbReference type="Pfam" id="PF13128">
    <property type="entry name" value="DUF3954"/>
    <property type="match status" value="1"/>
</dbReference>
<reference evidence="1 2" key="1">
    <citation type="submission" date="2017-01" db="EMBL/GenBank/DDBJ databases">
        <title>Planococcus faecalis genome complete sequence.</title>
        <authorList>
            <person name="Lee P.C."/>
        </authorList>
    </citation>
    <scope>NUCLEOTIDE SEQUENCE [LARGE SCALE GENOMIC DNA]</scope>
    <source>
        <strain evidence="1 2">AJ003</strain>
    </source>
</reference>
<evidence type="ECO:0000313" key="2">
    <source>
        <dbReference type="Proteomes" id="UP000189661"/>
    </source>
</evidence>
<keyword evidence="2" id="KW-1185">Reference proteome</keyword>
<gene>
    <name evidence="1" type="ORF">AJGP001_10885</name>
</gene>
<dbReference type="Proteomes" id="UP000189661">
    <property type="component" value="Chromosome"/>
</dbReference>
<protein>
    <submittedName>
        <fullName evidence="1">DUF3954 domain-containing protein</fullName>
    </submittedName>
</protein>